<evidence type="ECO:0000256" key="1">
    <source>
        <dbReference type="SAM" id="SignalP"/>
    </source>
</evidence>
<dbReference type="InterPro" id="IPR025218">
    <property type="entry name" value="DUF4426"/>
</dbReference>
<evidence type="ECO:0000313" key="3">
    <source>
        <dbReference type="EMBL" id="ROR98934.1"/>
    </source>
</evidence>
<feature type="domain" description="DUF4426" evidence="2">
    <location>
        <begin position="34"/>
        <end position="155"/>
    </location>
</feature>
<name>A0A3N2DHR6_9GAMM</name>
<dbReference type="Proteomes" id="UP000275394">
    <property type="component" value="Unassembled WGS sequence"/>
</dbReference>
<feature type="signal peptide" evidence="1">
    <location>
        <begin position="1"/>
        <end position="26"/>
    </location>
</feature>
<keyword evidence="4" id="KW-1185">Reference proteome</keyword>
<reference evidence="3 4" key="1">
    <citation type="submission" date="2018-11" db="EMBL/GenBank/DDBJ databases">
        <title>Genomic Encyclopedia of Type Strains, Phase IV (KMG-IV): sequencing the most valuable type-strain genomes for metagenomic binning, comparative biology and taxonomic classification.</title>
        <authorList>
            <person name="Goeker M."/>
        </authorList>
    </citation>
    <scope>NUCLEOTIDE SEQUENCE [LARGE SCALE GENOMIC DNA]</scope>
    <source>
        <strain evidence="3 4">DSM 100316</strain>
    </source>
</reference>
<comment type="caution">
    <text evidence="3">The sequence shown here is derived from an EMBL/GenBank/DDBJ whole genome shotgun (WGS) entry which is preliminary data.</text>
</comment>
<protein>
    <submittedName>
        <fullName evidence="3">Uncharacterized protein DUF4426</fullName>
    </submittedName>
</protein>
<gene>
    <name evidence="3" type="ORF">EDC56_3174</name>
</gene>
<feature type="chain" id="PRO_5018037364" evidence="1">
    <location>
        <begin position="27"/>
        <end position="158"/>
    </location>
</feature>
<keyword evidence="1" id="KW-0732">Signal</keyword>
<evidence type="ECO:0000259" key="2">
    <source>
        <dbReference type="Pfam" id="PF14467"/>
    </source>
</evidence>
<evidence type="ECO:0000313" key="4">
    <source>
        <dbReference type="Proteomes" id="UP000275394"/>
    </source>
</evidence>
<organism evidence="3 4">
    <name type="scientific">Sinobacterium caligoides</name>
    <dbReference type="NCBI Taxonomy" id="933926"/>
    <lineage>
        <taxon>Bacteria</taxon>
        <taxon>Pseudomonadati</taxon>
        <taxon>Pseudomonadota</taxon>
        <taxon>Gammaproteobacteria</taxon>
        <taxon>Cellvibrionales</taxon>
        <taxon>Spongiibacteraceae</taxon>
        <taxon>Sinobacterium</taxon>
    </lineage>
</organism>
<accession>A0A3N2DHR6</accession>
<proteinExistence type="predicted"/>
<dbReference type="Pfam" id="PF14467">
    <property type="entry name" value="DUF4426"/>
    <property type="match status" value="1"/>
</dbReference>
<dbReference type="AlphaFoldDB" id="A0A3N2DHR6"/>
<sequence length="158" mass="17911">MRKLIVQPIKLSLIVMLSLFSTYSIADDFKSQSNIDNIEINYVLFPSTMIAPATAKALQLTRSENIQFVNVSVRERVSDSAATVAKAATISGNYFDLIHHRPLNFVKVEEQGAIYYLAPVRFPGEESKMSFELDVKYADNKPAAKIQFDRTLYRDIKK</sequence>
<dbReference type="RefSeq" id="WP_162844213.1">
    <property type="nucleotide sequence ID" value="NZ_RKHR01000006.1"/>
</dbReference>
<dbReference type="EMBL" id="RKHR01000006">
    <property type="protein sequence ID" value="ROR98934.1"/>
    <property type="molecule type" value="Genomic_DNA"/>
</dbReference>
<dbReference type="Gene3D" id="2.60.40.3340">
    <property type="entry name" value="Domain of unknown function DUF4426"/>
    <property type="match status" value="1"/>
</dbReference>